<dbReference type="EMBL" id="JACHMN010000003">
    <property type="protein sequence ID" value="MBB5872861.1"/>
    <property type="molecule type" value="Genomic_DNA"/>
</dbReference>
<dbReference type="RefSeq" id="WP_221470548.1">
    <property type="nucleotide sequence ID" value="NZ_JACHMN010000003.1"/>
</dbReference>
<evidence type="ECO:0008006" key="5">
    <source>
        <dbReference type="Google" id="ProtNLM"/>
    </source>
</evidence>
<evidence type="ECO:0000256" key="1">
    <source>
        <dbReference type="SAM" id="MobiDB-lite"/>
    </source>
</evidence>
<dbReference type="Proteomes" id="UP000587527">
    <property type="component" value="Unassembled WGS sequence"/>
</dbReference>
<feature type="region of interest" description="Disordered" evidence="1">
    <location>
        <begin position="1"/>
        <end position="38"/>
    </location>
</feature>
<sequence>MNVNPVQPGKPPKKRKTAQRPTVPVPPVQPVQPAKRRMRSRNVVIGGIAATVLTICSCGFLTQKEDRRCVDTSTNNVIDDDNCNNGHTGSRWYYGGSSSKGKMVGGSFERGGFGGLFHGGG</sequence>
<keyword evidence="4" id="KW-1185">Reference proteome</keyword>
<evidence type="ECO:0000313" key="4">
    <source>
        <dbReference type="Proteomes" id="UP000587527"/>
    </source>
</evidence>
<accession>A0A841C1W5</accession>
<keyword evidence="2" id="KW-0812">Transmembrane</keyword>
<comment type="caution">
    <text evidence="3">The sequence shown here is derived from an EMBL/GenBank/DDBJ whole genome shotgun (WGS) entry which is preliminary data.</text>
</comment>
<keyword evidence="2" id="KW-0472">Membrane</keyword>
<gene>
    <name evidence="3" type="ORF">F4553_006295</name>
</gene>
<reference evidence="3 4" key="1">
    <citation type="submission" date="2020-08" db="EMBL/GenBank/DDBJ databases">
        <title>Sequencing the genomes of 1000 actinobacteria strains.</title>
        <authorList>
            <person name="Klenk H.-P."/>
        </authorList>
    </citation>
    <scope>NUCLEOTIDE SEQUENCE [LARGE SCALE GENOMIC DNA]</scope>
    <source>
        <strain evidence="3 4">DSM 45362</strain>
    </source>
</reference>
<feature type="transmembrane region" description="Helical" evidence="2">
    <location>
        <begin position="43"/>
        <end position="62"/>
    </location>
</feature>
<proteinExistence type="predicted"/>
<name>A0A841C1W5_9ACTN</name>
<protein>
    <recommendedName>
        <fullName evidence="5">Transmembrane protein</fullName>
    </recommendedName>
</protein>
<keyword evidence="2" id="KW-1133">Transmembrane helix</keyword>
<dbReference type="AlphaFoldDB" id="A0A841C1W5"/>
<evidence type="ECO:0000256" key="2">
    <source>
        <dbReference type="SAM" id="Phobius"/>
    </source>
</evidence>
<evidence type="ECO:0000313" key="3">
    <source>
        <dbReference type="EMBL" id="MBB5872861.1"/>
    </source>
</evidence>
<organism evidence="3 4">
    <name type="scientific">Allocatelliglobosispora scoriae</name>
    <dbReference type="NCBI Taxonomy" id="643052"/>
    <lineage>
        <taxon>Bacteria</taxon>
        <taxon>Bacillati</taxon>
        <taxon>Actinomycetota</taxon>
        <taxon>Actinomycetes</taxon>
        <taxon>Micromonosporales</taxon>
        <taxon>Micromonosporaceae</taxon>
        <taxon>Allocatelliglobosispora</taxon>
    </lineage>
</organism>